<keyword evidence="8" id="KW-0966">Cell projection</keyword>
<dbReference type="InterPro" id="IPR003481">
    <property type="entry name" value="FliD_N"/>
</dbReference>
<evidence type="ECO:0000256" key="2">
    <source>
        <dbReference type="ARBA" id="ARBA00011255"/>
    </source>
</evidence>
<comment type="similarity">
    <text evidence="1 5">Belongs to the FliD family.</text>
</comment>
<organism evidence="8 9">
    <name type="scientific">Sphingomonas floccifaciens</name>
    <dbReference type="NCBI Taxonomy" id="1844115"/>
    <lineage>
        <taxon>Bacteria</taxon>
        <taxon>Pseudomonadati</taxon>
        <taxon>Pseudomonadota</taxon>
        <taxon>Alphaproteobacteria</taxon>
        <taxon>Sphingomonadales</taxon>
        <taxon>Sphingomonadaceae</taxon>
        <taxon>Sphingomonas</taxon>
    </lineage>
</organism>
<dbReference type="InterPro" id="IPR010810">
    <property type="entry name" value="Flagellin_hook_IN_motif"/>
</dbReference>
<comment type="function">
    <text evidence="5">Required for morphogenesis and for the elongation of the flagellar filament by facilitating polymerization of the flagellin monomers at the tip of growing filament. Forms a capping structure, which prevents flagellin subunits (transported through the central channel of the flagellum) from leaking out without polymerization at the distal end.</text>
</comment>
<keyword evidence="5" id="KW-0964">Secreted</keyword>
<dbReference type="EMBL" id="JBHUFC010000003">
    <property type="protein sequence ID" value="MFD1787443.1"/>
    <property type="molecule type" value="Genomic_DNA"/>
</dbReference>
<accession>A0ABW4NBC8</accession>
<evidence type="ECO:0000313" key="8">
    <source>
        <dbReference type="EMBL" id="MFD1787443.1"/>
    </source>
</evidence>
<protein>
    <recommendedName>
        <fullName evidence="5">Flagellar hook-associated protein 2</fullName>
        <shortName evidence="5">HAP2</shortName>
    </recommendedName>
    <alternativeName>
        <fullName evidence="5">Flagellar cap protein</fullName>
    </alternativeName>
</protein>
<dbReference type="InterPro" id="IPR010809">
    <property type="entry name" value="FliD_C"/>
</dbReference>
<name>A0ABW4NBC8_9SPHN</name>
<evidence type="ECO:0000313" key="9">
    <source>
        <dbReference type="Proteomes" id="UP001597283"/>
    </source>
</evidence>
<dbReference type="PANTHER" id="PTHR30288:SF0">
    <property type="entry name" value="FLAGELLAR HOOK-ASSOCIATED PROTEIN 2"/>
    <property type="match status" value="1"/>
</dbReference>
<dbReference type="InterPro" id="IPR040026">
    <property type="entry name" value="FliD"/>
</dbReference>
<dbReference type="RefSeq" id="WP_380939820.1">
    <property type="nucleotide sequence ID" value="NZ_JBHUFC010000003.1"/>
</dbReference>
<evidence type="ECO:0000259" key="7">
    <source>
        <dbReference type="Pfam" id="PF07195"/>
    </source>
</evidence>
<evidence type="ECO:0000256" key="5">
    <source>
        <dbReference type="RuleBase" id="RU362066"/>
    </source>
</evidence>
<gene>
    <name evidence="8" type="primary">fliD</name>
    <name evidence="8" type="ORF">ACFSC3_07650</name>
</gene>
<keyword evidence="3" id="KW-0175">Coiled coil</keyword>
<evidence type="ECO:0000256" key="3">
    <source>
        <dbReference type="ARBA" id="ARBA00023054"/>
    </source>
</evidence>
<evidence type="ECO:0000259" key="6">
    <source>
        <dbReference type="Pfam" id="PF02465"/>
    </source>
</evidence>
<keyword evidence="8" id="KW-0282">Flagellum</keyword>
<dbReference type="Pfam" id="PF07195">
    <property type="entry name" value="FliD_C"/>
    <property type="match status" value="1"/>
</dbReference>
<feature type="domain" description="Flagellar hook-associated protein 2 C-terminal" evidence="7">
    <location>
        <begin position="229"/>
        <end position="452"/>
    </location>
</feature>
<dbReference type="Proteomes" id="UP001597283">
    <property type="component" value="Unassembled WGS sequence"/>
</dbReference>
<feature type="domain" description="Flagellar hook-associated protein 2 N-terminal" evidence="6">
    <location>
        <begin position="13"/>
        <end position="111"/>
    </location>
</feature>
<keyword evidence="8" id="KW-0969">Cilium</keyword>
<dbReference type="Pfam" id="PF07196">
    <property type="entry name" value="Flagellin_IN"/>
    <property type="match status" value="1"/>
</dbReference>
<evidence type="ECO:0000256" key="4">
    <source>
        <dbReference type="ARBA" id="ARBA00023143"/>
    </source>
</evidence>
<comment type="subunit">
    <text evidence="2 5">Homopentamer.</text>
</comment>
<proteinExistence type="inferred from homology"/>
<dbReference type="Pfam" id="PF02465">
    <property type="entry name" value="FliD_N"/>
    <property type="match status" value="1"/>
</dbReference>
<reference evidence="9" key="1">
    <citation type="journal article" date="2019" name="Int. J. Syst. Evol. Microbiol.">
        <title>The Global Catalogue of Microorganisms (GCM) 10K type strain sequencing project: providing services to taxonomists for standard genome sequencing and annotation.</title>
        <authorList>
            <consortium name="The Broad Institute Genomics Platform"/>
            <consortium name="The Broad Institute Genome Sequencing Center for Infectious Disease"/>
            <person name="Wu L."/>
            <person name="Ma J."/>
        </authorList>
    </citation>
    <scope>NUCLEOTIDE SEQUENCE [LARGE SCALE GENOMIC DNA]</scope>
    <source>
        <strain evidence="9">Q85</strain>
    </source>
</reference>
<dbReference type="PANTHER" id="PTHR30288">
    <property type="entry name" value="FLAGELLAR CAP/ASSEMBLY PROTEIN FLID"/>
    <property type="match status" value="1"/>
</dbReference>
<evidence type="ECO:0000256" key="1">
    <source>
        <dbReference type="ARBA" id="ARBA00009764"/>
    </source>
</evidence>
<keyword evidence="4 5" id="KW-0975">Bacterial flagellum</keyword>
<keyword evidence="9" id="KW-1185">Reference proteome</keyword>
<comment type="caution">
    <text evidence="8">The sequence shown here is derived from an EMBL/GenBank/DDBJ whole genome shotgun (WGS) entry which is preliminary data.</text>
</comment>
<sequence length="468" mass="47649">MVDSIAKTLGVGSGIDIGALVTGLVSAQFDVKGKQLDARTETLTSQISSIGELKSGMTTFASALSTLVKGGTLATQATSSNTAIVKASVKSGSQVSTLSNTVEVRQLAAAQVAASATIPSGTQLGTGSIKIQFGTYDENGAFQPDATDIPAIDIDDAANSTPSAIAAKINAAASGLTASVITDGTGERLLLKSESGAARAFTIATTGGSADFVSALDVTANDAKIATRAADAKIAVDGVEVSRTTNSITDLIPGIRLDLQSAVPGTKVSLGVTPATSALSQAVNDVVTTFNELYKLLQAATDPINGKLARDPAAQQMKRELRSLTLTNLTGATDGSPTSLAEIGVATNKDGTLSIDARRLSASIAANPQAVEAMFTDRGVRSSRDGLSAALNAVSATVTSATFGLGASQTSYTKAQAKITSQKAELATAQEKAKTRLTQQYATMDSRVAAYKATQSFLTNQIAAWNSN</sequence>
<comment type="subcellular location">
    <subcellularLocation>
        <location evidence="5">Secreted</location>
    </subcellularLocation>
    <subcellularLocation>
        <location evidence="5">Bacterial flagellum</location>
    </subcellularLocation>
</comment>